<evidence type="ECO:0000256" key="2">
    <source>
        <dbReference type="ARBA" id="ARBA00023002"/>
    </source>
</evidence>
<keyword evidence="2" id="KW-0560">Oxidoreductase</keyword>
<evidence type="ECO:0000256" key="3">
    <source>
        <dbReference type="SAM" id="MobiDB-lite"/>
    </source>
</evidence>
<evidence type="ECO:0000313" key="5">
    <source>
        <dbReference type="EMBL" id="TSD15435.1"/>
    </source>
</evidence>
<gene>
    <name evidence="5" type="ORF">DP107_05690</name>
</gene>
<feature type="region of interest" description="Disordered" evidence="3">
    <location>
        <begin position="1"/>
        <end position="91"/>
    </location>
</feature>
<dbReference type="FunFam" id="3.40.50.720:FF:000084">
    <property type="entry name" value="Short-chain dehydrogenase reductase"/>
    <property type="match status" value="1"/>
</dbReference>
<evidence type="ECO:0000313" key="6">
    <source>
        <dbReference type="Proteomes" id="UP000319894"/>
    </source>
</evidence>
<comment type="similarity">
    <text evidence="1">Belongs to the short-chain dehydrogenases/reductases (SDR) family.</text>
</comment>
<feature type="domain" description="Ketoreductase" evidence="4">
    <location>
        <begin position="109"/>
        <end position="295"/>
    </location>
</feature>
<keyword evidence="6" id="KW-1185">Reference proteome</keyword>
<dbReference type="SMART" id="SM00822">
    <property type="entry name" value="PKS_KR"/>
    <property type="match status" value="1"/>
</dbReference>
<name>A0A554NDP4_9EURY</name>
<dbReference type="AlphaFoldDB" id="A0A554NDP4"/>
<dbReference type="CDD" id="cd05233">
    <property type="entry name" value="SDR_c"/>
    <property type="match status" value="1"/>
</dbReference>
<dbReference type="Pfam" id="PF13561">
    <property type="entry name" value="adh_short_C2"/>
    <property type="match status" value="1"/>
</dbReference>
<dbReference type="PRINTS" id="PR00080">
    <property type="entry name" value="SDRFAMILY"/>
</dbReference>
<evidence type="ECO:0000259" key="4">
    <source>
        <dbReference type="SMART" id="SM00822"/>
    </source>
</evidence>
<dbReference type="InterPro" id="IPR002347">
    <property type="entry name" value="SDR_fam"/>
</dbReference>
<dbReference type="PANTHER" id="PTHR42760:SF133">
    <property type="entry name" value="3-OXOACYL-[ACYL-CARRIER-PROTEIN] REDUCTASE"/>
    <property type="match status" value="1"/>
</dbReference>
<dbReference type="InterPro" id="IPR020904">
    <property type="entry name" value="Sc_DH/Rdtase_CS"/>
</dbReference>
<dbReference type="SUPFAM" id="SSF51735">
    <property type="entry name" value="NAD(P)-binding Rossmann-fold domains"/>
    <property type="match status" value="1"/>
</dbReference>
<dbReference type="PROSITE" id="PS00061">
    <property type="entry name" value="ADH_SHORT"/>
    <property type="match status" value="1"/>
</dbReference>
<reference evidence="5 6" key="1">
    <citation type="submission" date="2018-06" db="EMBL/GenBank/DDBJ databases">
        <title>Natronomonas sp. F16-60 a new haloarchaeon isolated from a solar saltern of Isla Cristina, Huelva, Spain.</title>
        <authorList>
            <person name="Duran-Viseras A."/>
            <person name="Sanchez-Porro C."/>
            <person name="Ventosa A."/>
        </authorList>
    </citation>
    <scope>NUCLEOTIDE SEQUENCE [LARGE SCALE GENOMIC DNA]</scope>
    <source>
        <strain evidence="5 6">F16-60</strain>
    </source>
</reference>
<dbReference type="Gene3D" id="3.40.50.720">
    <property type="entry name" value="NAD(P)-binding Rossmann-like Domain"/>
    <property type="match status" value="1"/>
</dbReference>
<dbReference type="InParanoid" id="A0A554NDP4"/>
<evidence type="ECO:0000256" key="1">
    <source>
        <dbReference type="ARBA" id="ARBA00006484"/>
    </source>
</evidence>
<dbReference type="NCBIfam" id="NF005559">
    <property type="entry name" value="PRK07231.1"/>
    <property type="match status" value="1"/>
</dbReference>
<comment type="caution">
    <text evidence="5">The sequence shown here is derived from an EMBL/GenBank/DDBJ whole genome shotgun (WGS) entry which is preliminary data.</text>
</comment>
<dbReference type="InterPro" id="IPR036291">
    <property type="entry name" value="NAD(P)-bd_dom_sf"/>
</dbReference>
<sequence length="360" mass="37035">MESNSTGISHPPNSVNFAPRLACRSRRGGVRSGIPSGSPPAGKSVPLDIGRRPGWPASAPGGRQPTDPRGWPPNPGANRFHPWSRRPPMERDDVPAAAGVLESFSLDGDAVLVTGGAGGIGAAYAEACAEAGGDVMLADIDADGAESTAAELAEAAGADVRAVACDVTDEDDVRDAVDATVDAFGGLDVTFANAGIGRLFDPVHSQDLEHWREVMAVNLDGVFLTTRESAAAMRADEGGRIVTTASVLGLVGTETPGLSAYVASKGGVVQFTRQAAVELGPDIRVNAIAPGWVHTGIGGGMMREDAPGMEPVQEQMRQETALGRLGYPADLKGLALFLASPASAYCTGAVYRNDGGYTTT</sequence>
<feature type="compositionally biased region" description="Polar residues" evidence="3">
    <location>
        <begin position="1"/>
        <end position="16"/>
    </location>
</feature>
<proteinExistence type="inferred from homology"/>
<accession>A0A554NDP4</accession>
<dbReference type="InterPro" id="IPR057326">
    <property type="entry name" value="KR_dom"/>
</dbReference>
<dbReference type="PRINTS" id="PR00081">
    <property type="entry name" value="GDHRDH"/>
</dbReference>
<dbReference type="GO" id="GO:0016616">
    <property type="term" value="F:oxidoreductase activity, acting on the CH-OH group of donors, NAD or NADP as acceptor"/>
    <property type="evidence" value="ECO:0007669"/>
    <property type="project" value="TreeGrafter"/>
</dbReference>
<dbReference type="Proteomes" id="UP000319894">
    <property type="component" value="Unassembled WGS sequence"/>
</dbReference>
<dbReference type="PANTHER" id="PTHR42760">
    <property type="entry name" value="SHORT-CHAIN DEHYDROGENASES/REDUCTASES FAMILY MEMBER"/>
    <property type="match status" value="1"/>
</dbReference>
<dbReference type="EMBL" id="QMDX01000002">
    <property type="protein sequence ID" value="TSD15435.1"/>
    <property type="molecule type" value="Genomic_DNA"/>
</dbReference>
<protein>
    <submittedName>
        <fullName evidence="5">Short-chain dehydrogenase</fullName>
    </submittedName>
</protein>
<organism evidence="5 6">
    <name type="scientific">Haloglomus irregulare</name>
    <dbReference type="NCBI Taxonomy" id="2234134"/>
    <lineage>
        <taxon>Archaea</taxon>
        <taxon>Methanobacteriati</taxon>
        <taxon>Methanobacteriota</taxon>
        <taxon>Stenosarchaea group</taxon>
        <taxon>Halobacteria</taxon>
        <taxon>Halobacteriales</taxon>
        <taxon>Natronomonadaceae</taxon>
        <taxon>Haloglomus</taxon>
    </lineage>
</organism>